<dbReference type="EMBL" id="CAXLJM020000027">
    <property type="protein sequence ID" value="CAL8095735.1"/>
    <property type="molecule type" value="Genomic_DNA"/>
</dbReference>
<sequence length="138" mass="14947">MGLGSSKGSTGQNSVSTGQSVFVNSRGETVTDSFHQVNDDFYRQTEKGKLPESGGYFTQTSLYSPWAVAVAATVLLVISVLLFAYSRKPRKQTKKDVAVNVEMVGVGPSYYSLANGRSHHASHANWNSDLLDEVDLQA</sequence>
<keyword evidence="1" id="KW-0812">Transmembrane</keyword>
<keyword evidence="3" id="KW-1185">Reference proteome</keyword>
<dbReference type="Proteomes" id="UP001642540">
    <property type="component" value="Unassembled WGS sequence"/>
</dbReference>
<gene>
    <name evidence="2" type="ORF">ODALV1_LOCUS9163</name>
</gene>
<proteinExistence type="predicted"/>
<name>A0ABP1QDG2_9HEXA</name>
<comment type="caution">
    <text evidence="2">The sequence shown here is derived from an EMBL/GenBank/DDBJ whole genome shotgun (WGS) entry which is preliminary data.</text>
</comment>
<evidence type="ECO:0000256" key="1">
    <source>
        <dbReference type="SAM" id="Phobius"/>
    </source>
</evidence>
<organism evidence="2 3">
    <name type="scientific">Orchesella dallaii</name>
    <dbReference type="NCBI Taxonomy" id="48710"/>
    <lineage>
        <taxon>Eukaryota</taxon>
        <taxon>Metazoa</taxon>
        <taxon>Ecdysozoa</taxon>
        <taxon>Arthropoda</taxon>
        <taxon>Hexapoda</taxon>
        <taxon>Collembola</taxon>
        <taxon>Entomobryomorpha</taxon>
        <taxon>Entomobryoidea</taxon>
        <taxon>Orchesellidae</taxon>
        <taxon>Orchesellinae</taxon>
        <taxon>Orchesella</taxon>
    </lineage>
</organism>
<evidence type="ECO:0000313" key="3">
    <source>
        <dbReference type="Proteomes" id="UP001642540"/>
    </source>
</evidence>
<keyword evidence="1" id="KW-1133">Transmembrane helix</keyword>
<keyword evidence="1" id="KW-0472">Membrane</keyword>
<evidence type="ECO:0000313" key="2">
    <source>
        <dbReference type="EMBL" id="CAL8095735.1"/>
    </source>
</evidence>
<feature type="transmembrane region" description="Helical" evidence="1">
    <location>
        <begin position="66"/>
        <end position="85"/>
    </location>
</feature>
<protein>
    <submittedName>
        <fullName evidence="2">Uncharacterized protein</fullName>
    </submittedName>
</protein>
<accession>A0ABP1QDG2</accession>
<reference evidence="2 3" key="1">
    <citation type="submission" date="2024-08" db="EMBL/GenBank/DDBJ databases">
        <authorList>
            <person name="Cucini C."/>
            <person name="Frati F."/>
        </authorList>
    </citation>
    <scope>NUCLEOTIDE SEQUENCE [LARGE SCALE GENOMIC DNA]</scope>
</reference>